<dbReference type="AlphaFoldDB" id="A0A139QPH6"/>
<dbReference type="EMBL" id="LQXV01000382">
    <property type="protein sequence ID" value="KXU04440.1"/>
    <property type="molecule type" value="Genomic_DNA"/>
</dbReference>
<reference evidence="3 4" key="1">
    <citation type="submission" date="2016-01" db="EMBL/GenBank/DDBJ databases">
        <title>Highly variable Streptococcus oralis are common among viridans streptococci isolated from primates.</title>
        <authorList>
            <person name="Denapaite D."/>
            <person name="Rieger M."/>
            <person name="Koendgen S."/>
            <person name="Brueckner R."/>
            <person name="Ochigava I."/>
            <person name="Kappeler P."/>
            <person name="Maetz-Rensing K."/>
            <person name="Leendertz F."/>
            <person name="Hakenbeck R."/>
        </authorList>
    </citation>
    <scope>NUCLEOTIDE SEQUENCE [LARGE SCALE GENOMIC DNA]</scope>
    <source>
        <strain evidence="1 3">DD02</strain>
        <strain evidence="2 4">DD03</strain>
    </source>
</reference>
<dbReference type="PATRIC" id="fig|315405.11.peg.1772"/>
<gene>
    <name evidence="1" type="ORF">SGADD02_01509</name>
    <name evidence="2" type="ORF">SGADD03_01847</name>
</gene>
<evidence type="ECO:0000313" key="2">
    <source>
        <dbReference type="EMBL" id="KXU04440.1"/>
    </source>
</evidence>
<dbReference type="Proteomes" id="UP000071927">
    <property type="component" value="Unassembled WGS sequence"/>
</dbReference>
<proteinExistence type="predicted"/>
<sequence length="49" mass="5451">MSSEKNYFTQKKFIEAIAVLSTAKKAGSWATIDDKKKLGVENSIAQNLF</sequence>
<accession>A0A139QPH6</accession>
<dbReference type="Proteomes" id="UP000070198">
    <property type="component" value="Unassembled WGS sequence"/>
</dbReference>
<dbReference type="EMBL" id="LQOF01000307">
    <property type="protein sequence ID" value="KXT67102.1"/>
    <property type="molecule type" value="Genomic_DNA"/>
</dbReference>
<evidence type="ECO:0000313" key="4">
    <source>
        <dbReference type="Proteomes" id="UP000071927"/>
    </source>
</evidence>
<name>A0A139QPH6_9STRE</name>
<evidence type="ECO:0000313" key="3">
    <source>
        <dbReference type="Proteomes" id="UP000070198"/>
    </source>
</evidence>
<dbReference type="RefSeq" id="WP_009853654.1">
    <property type="nucleotide sequence ID" value="NZ_JAKEIN010000001.1"/>
</dbReference>
<evidence type="ECO:0000313" key="1">
    <source>
        <dbReference type="EMBL" id="KXT67102.1"/>
    </source>
</evidence>
<organism evidence="2 4">
    <name type="scientific">Streptococcus gallolyticus</name>
    <dbReference type="NCBI Taxonomy" id="315405"/>
    <lineage>
        <taxon>Bacteria</taxon>
        <taxon>Bacillati</taxon>
        <taxon>Bacillota</taxon>
        <taxon>Bacilli</taxon>
        <taxon>Lactobacillales</taxon>
        <taxon>Streptococcaceae</taxon>
        <taxon>Streptococcus</taxon>
    </lineage>
</organism>
<comment type="caution">
    <text evidence="2">The sequence shown here is derived from an EMBL/GenBank/DDBJ whole genome shotgun (WGS) entry which is preliminary data.</text>
</comment>
<protein>
    <submittedName>
        <fullName evidence="2">Uncharacterized protein</fullName>
    </submittedName>
</protein>